<keyword evidence="10" id="KW-0325">Glycoprotein</keyword>
<proteinExistence type="inferred from homology"/>
<accession>A0AAD8SD79</accession>
<dbReference type="GO" id="GO:0016020">
    <property type="term" value="C:membrane"/>
    <property type="evidence" value="ECO:0007669"/>
    <property type="project" value="UniProtKB-SubCell"/>
</dbReference>
<feature type="compositionally biased region" description="Basic residues" evidence="14">
    <location>
        <begin position="10"/>
        <end position="22"/>
    </location>
</feature>
<keyword evidence="9 15" id="KW-0472">Membrane</keyword>
<protein>
    <recommendedName>
        <fullName evidence="13">O-fucosyltransferase family protein</fullName>
    </recommendedName>
</protein>
<dbReference type="GO" id="GO:0016757">
    <property type="term" value="F:glycosyltransferase activity"/>
    <property type="evidence" value="ECO:0007669"/>
    <property type="project" value="UniProtKB-KW"/>
</dbReference>
<comment type="similarity">
    <text evidence="3">Belongs to the glycosyltransferase GT106 family.</text>
</comment>
<evidence type="ECO:0000256" key="12">
    <source>
        <dbReference type="ARBA" id="ARBA00023277"/>
    </source>
</evidence>
<dbReference type="AlphaFoldDB" id="A0AAD8SD79"/>
<evidence type="ECO:0000256" key="4">
    <source>
        <dbReference type="ARBA" id="ARBA00022676"/>
    </source>
</evidence>
<feature type="transmembrane region" description="Helical" evidence="15">
    <location>
        <begin position="98"/>
        <end position="117"/>
    </location>
</feature>
<evidence type="ECO:0000256" key="6">
    <source>
        <dbReference type="ARBA" id="ARBA00022692"/>
    </source>
</evidence>
<keyword evidence="5" id="KW-0808">Transferase</keyword>
<dbReference type="Proteomes" id="UP001231189">
    <property type="component" value="Unassembled WGS sequence"/>
</dbReference>
<evidence type="ECO:0000313" key="16">
    <source>
        <dbReference type="EMBL" id="KAK1649226.1"/>
    </source>
</evidence>
<keyword evidence="7" id="KW-0735">Signal-anchor</keyword>
<dbReference type="InterPro" id="IPR024709">
    <property type="entry name" value="FucosylTrfase_pln"/>
</dbReference>
<dbReference type="PANTHER" id="PTHR31741:SF14">
    <property type="entry name" value="O-FUCOSYLTRANSFERASE 1"/>
    <property type="match status" value="1"/>
</dbReference>
<evidence type="ECO:0000313" key="17">
    <source>
        <dbReference type="Proteomes" id="UP001231189"/>
    </source>
</evidence>
<evidence type="ECO:0000256" key="2">
    <source>
        <dbReference type="ARBA" id="ARBA00004881"/>
    </source>
</evidence>
<keyword evidence="4" id="KW-0328">Glycosyltransferase</keyword>
<evidence type="ECO:0000256" key="11">
    <source>
        <dbReference type="ARBA" id="ARBA00023253"/>
    </source>
</evidence>
<dbReference type="GO" id="GO:0006004">
    <property type="term" value="P:fucose metabolic process"/>
    <property type="evidence" value="ECO:0007669"/>
    <property type="project" value="UniProtKB-KW"/>
</dbReference>
<feature type="region of interest" description="Disordered" evidence="14">
    <location>
        <begin position="1"/>
        <end position="87"/>
    </location>
</feature>
<feature type="compositionally biased region" description="Polar residues" evidence="14">
    <location>
        <begin position="586"/>
        <end position="601"/>
    </location>
</feature>
<evidence type="ECO:0000256" key="1">
    <source>
        <dbReference type="ARBA" id="ARBA00004606"/>
    </source>
</evidence>
<evidence type="ECO:0000256" key="3">
    <source>
        <dbReference type="ARBA" id="ARBA00007737"/>
    </source>
</evidence>
<keyword evidence="8 15" id="KW-1133">Transmembrane helix</keyword>
<evidence type="ECO:0000256" key="8">
    <source>
        <dbReference type="ARBA" id="ARBA00022989"/>
    </source>
</evidence>
<keyword evidence="11" id="KW-0294">Fucose metabolism</keyword>
<dbReference type="InterPro" id="IPR019378">
    <property type="entry name" value="GDP-Fuc_O-FucTrfase"/>
</dbReference>
<reference evidence="16" key="1">
    <citation type="submission" date="2023-07" db="EMBL/GenBank/DDBJ databases">
        <title>A chromosome-level genome assembly of Lolium multiflorum.</title>
        <authorList>
            <person name="Chen Y."/>
            <person name="Copetti D."/>
            <person name="Kolliker R."/>
            <person name="Studer B."/>
        </authorList>
    </citation>
    <scope>NUCLEOTIDE SEQUENCE</scope>
    <source>
        <strain evidence="16">02402/16</strain>
        <tissue evidence="16">Leaf</tissue>
    </source>
</reference>
<name>A0AAD8SD79_LOLMU</name>
<dbReference type="GO" id="GO:0005768">
    <property type="term" value="C:endosome"/>
    <property type="evidence" value="ECO:0007669"/>
    <property type="project" value="TreeGrafter"/>
</dbReference>
<evidence type="ECO:0000256" key="13">
    <source>
        <dbReference type="ARBA" id="ARBA00030350"/>
    </source>
</evidence>
<evidence type="ECO:0000256" key="14">
    <source>
        <dbReference type="SAM" id="MobiDB-lite"/>
    </source>
</evidence>
<dbReference type="Pfam" id="PF10250">
    <property type="entry name" value="O-FucT"/>
    <property type="match status" value="1"/>
</dbReference>
<dbReference type="PANTHER" id="PTHR31741">
    <property type="entry name" value="OS02G0726500 PROTEIN-RELATED"/>
    <property type="match status" value="1"/>
</dbReference>
<keyword evidence="12" id="KW-0119">Carbohydrate metabolism</keyword>
<feature type="compositionally biased region" description="Pro residues" evidence="14">
    <location>
        <begin position="72"/>
        <end position="81"/>
    </location>
</feature>
<feature type="compositionally biased region" description="Polar residues" evidence="14">
    <location>
        <begin position="41"/>
        <end position="61"/>
    </location>
</feature>
<dbReference type="GO" id="GO:0005802">
    <property type="term" value="C:trans-Golgi network"/>
    <property type="evidence" value="ECO:0007669"/>
    <property type="project" value="TreeGrafter"/>
</dbReference>
<evidence type="ECO:0000256" key="10">
    <source>
        <dbReference type="ARBA" id="ARBA00023180"/>
    </source>
</evidence>
<organism evidence="16 17">
    <name type="scientific">Lolium multiflorum</name>
    <name type="common">Italian ryegrass</name>
    <name type="synonym">Lolium perenne subsp. multiflorum</name>
    <dbReference type="NCBI Taxonomy" id="4521"/>
    <lineage>
        <taxon>Eukaryota</taxon>
        <taxon>Viridiplantae</taxon>
        <taxon>Streptophyta</taxon>
        <taxon>Embryophyta</taxon>
        <taxon>Tracheophyta</taxon>
        <taxon>Spermatophyta</taxon>
        <taxon>Magnoliopsida</taxon>
        <taxon>Liliopsida</taxon>
        <taxon>Poales</taxon>
        <taxon>Poaceae</taxon>
        <taxon>BOP clade</taxon>
        <taxon>Pooideae</taxon>
        <taxon>Poodae</taxon>
        <taxon>Poeae</taxon>
        <taxon>Poeae Chloroplast Group 2 (Poeae type)</taxon>
        <taxon>Loliodinae</taxon>
        <taxon>Loliinae</taxon>
        <taxon>Lolium</taxon>
    </lineage>
</organism>
<evidence type="ECO:0000256" key="7">
    <source>
        <dbReference type="ARBA" id="ARBA00022968"/>
    </source>
</evidence>
<evidence type="ECO:0000256" key="5">
    <source>
        <dbReference type="ARBA" id="ARBA00022679"/>
    </source>
</evidence>
<keyword evidence="6 15" id="KW-0812">Transmembrane</keyword>
<comment type="subcellular location">
    <subcellularLocation>
        <location evidence="1">Membrane</location>
        <topology evidence="1">Single-pass type II membrane protein</topology>
    </subcellularLocation>
</comment>
<keyword evidence="17" id="KW-1185">Reference proteome</keyword>
<dbReference type="EMBL" id="JAUUTY010000004">
    <property type="protein sequence ID" value="KAK1649226.1"/>
    <property type="molecule type" value="Genomic_DNA"/>
</dbReference>
<dbReference type="CDD" id="cd11299">
    <property type="entry name" value="O-FucT_plant"/>
    <property type="match status" value="1"/>
</dbReference>
<gene>
    <name evidence="16" type="ORF">QYE76_067031</name>
</gene>
<comment type="pathway">
    <text evidence="2">Glycan metabolism.</text>
</comment>
<sequence>MREGGEGGKRVRGGRSQWHCRRNPASLPPQAAEVPPEASGTAANPNGTTAMCSGTAALTQRSETERLSCSVPHPPPKPNPAIPMRRSPGEASLRRRRAPVRLCVALAALVACTIWLWSSSAGLTLASYKAHDVDVNKLWRTAESKGWRASSAPRSYWPPPPTEFETNGYLRVRCNGGLNQQRTAICNAVVAARIMNATLVLPELDTNSFWHDESGFVGIYDVPHFIKTLKYDVRIITSFPEISTNGKSKKLKAHQIRPPRDAPVTWYKTVALEKMKNYGAIYLTPFSHRMAEDINDPEIQRLRCRVNYHALRFKPNIMKTSSEIVNKLRSEGHFMSIHLRFEMDMLAFAGCIDIFTPQEQKMLIKYRKENFAEKELVYRERRLIGKCPLTPEEVGLILRAMGFDNTTHIYLASGELFGGKHFMRPFKVMFPRLENHSSVGHGKLEENTRGLAGSAVDYMVCLLSDIFVPTYDGPSNFANNLMGHRLYYGFRTTVTPNRKALAPLFMDREEGQTAGFEERVKQVMLTSHFGGPHKRIHPESFYTNSWPECFCQVNPVNRADECPPDNIYEVLENQFLSEEGLGEVKATNQADSTSQPEETTI</sequence>
<evidence type="ECO:0000256" key="15">
    <source>
        <dbReference type="SAM" id="Phobius"/>
    </source>
</evidence>
<comment type="caution">
    <text evidence="16">The sequence shown here is derived from an EMBL/GenBank/DDBJ whole genome shotgun (WGS) entry which is preliminary data.</text>
</comment>
<evidence type="ECO:0000256" key="9">
    <source>
        <dbReference type="ARBA" id="ARBA00023136"/>
    </source>
</evidence>
<feature type="region of interest" description="Disordered" evidence="14">
    <location>
        <begin position="579"/>
        <end position="601"/>
    </location>
</feature>